<dbReference type="EMBL" id="LN856775">
    <property type="protein sequence ID" value="CDP92186.1"/>
    <property type="molecule type" value="Genomic_DNA"/>
</dbReference>
<gene>
    <name evidence="2" type="primary">Bm8914</name>
    <name evidence="2" type="ORF">BM_Bm8914</name>
</gene>
<sequence>MVLVIVVVVDGDSDDDNDDDSDDDNDERYLLEGREKERKRNEMSNDYRQNCEKTKRILRKD</sequence>
<protein>
    <submittedName>
        <fullName evidence="2">Bm8914</fullName>
    </submittedName>
</protein>
<evidence type="ECO:0000256" key="1">
    <source>
        <dbReference type="SAM" id="MobiDB-lite"/>
    </source>
</evidence>
<dbReference type="AlphaFoldDB" id="A0A1I9G0G8"/>
<reference evidence="2" key="2">
    <citation type="submission" date="2012-12" db="EMBL/GenBank/DDBJ databases">
        <authorList>
            <consortium name="WormBase Consortium"/>
            <person name="Ghedin E."/>
            <person name="Paulini M."/>
        </authorList>
    </citation>
    <scope>NUCLEOTIDE SEQUENCE</scope>
    <source>
        <strain evidence="2">FR3</strain>
    </source>
</reference>
<evidence type="ECO:0000313" key="2">
    <source>
        <dbReference type="EMBL" id="CDP92186.1"/>
    </source>
</evidence>
<organism evidence="2">
    <name type="scientific">Brugia malayi</name>
    <name type="common">Filarial nematode worm</name>
    <dbReference type="NCBI Taxonomy" id="6279"/>
    <lineage>
        <taxon>Eukaryota</taxon>
        <taxon>Metazoa</taxon>
        <taxon>Ecdysozoa</taxon>
        <taxon>Nematoda</taxon>
        <taxon>Chromadorea</taxon>
        <taxon>Rhabditida</taxon>
        <taxon>Spirurina</taxon>
        <taxon>Spiruromorpha</taxon>
        <taxon>Filarioidea</taxon>
        <taxon>Onchocercidae</taxon>
        <taxon>Brugia</taxon>
    </lineage>
</organism>
<proteinExistence type="predicted"/>
<reference evidence="2" key="1">
    <citation type="journal article" date="2007" name="Science">
        <title>Draft genome of the filarial nematode parasite Brugia malayi.</title>
        <authorList>
            <person name="Ghedin E."/>
            <person name="Wang S."/>
            <person name="Spiro D."/>
            <person name="Caler E."/>
            <person name="Zhao Q."/>
            <person name="Crabtree J."/>
            <person name="Allen J.E."/>
            <person name="Delcher A.L."/>
            <person name="Guiliano D.B."/>
            <person name="Miranda-Saavedra D."/>
            <person name="Angiuoli S.V."/>
            <person name="Creasy T."/>
            <person name="Amedeo P."/>
            <person name="Haas B."/>
            <person name="El-Sayed N.M."/>
            <person name="Wortman J.R."/>
            <person name="Feldblyum T."/>
            <person name="Tallon L."/>
            <person name="Schatz M."/>
            <person name="Shumway M."/>
            <person name="Koo H."/>
            <person name="Salzberg S.L."/>
            <person name="Schobel S."/>
            <person name="Pertea M."/>
            <person name="Pop M."/>
            <person name="White O."/>
            <person name="Barton G.J."/>
            <person name="Carlow C.K."/>
            <person name="Crawford M.J."/>
            <person name="Daub J."/>
            <person name="Dimmic M.W."/>
            <person name="Estes C.F."/>
            <person name="Foster J.M."/>
            <person name="Ganatra M."/>
            <person name="Gregory W.F."/>
            <person name="Johnson N.M."/>
            <person name="Jin J."/>
            <person name="Komuniecki R."/>
            <person name="Korf I."/>
            <person name="Kumar S."/>
            <person name="Laney S."/>
            <person name="Li B.W."/>
            <person name="Li W."/>
            <person name="Lindblom T.H."/>
            <person name="Lustigman S."/>
            <person name="Ma D."/>
            <person name="Maina C.V."/>
            <person name="Martin D.M."/>
            <person name="McCarter J.P."/>
            <person name="McReynolds L."/>
            <person name="Mitreva M."/>
            <person name="Nutman T.B."/>
            <person name="Parkinson J."/>
            <person name="Peregrin-Alvarez J.M."/>
            <person name="Poole C."/>
            <person name="Ren Q."/>
            <person name="Saunders L."/>
            <person name="Sluder A.E."/>
            <person name="Smith K."/>
            <person name="Stanke M."/>
            <person name="Unnasch T.R."/>
            <person name="Ware J."/>
            <person name="Wei A.D."/>
            <person name="Weil G."/>
            <person name="Williams D.J."/>
            <person name="Zhang Y."/>
            <person name="Williams S.A."/>
            <person name="Fraser-Liggett C."/>
            <person name="Slatko B."/>
            <person name="Blaxter M.L."/>
            <person name="Scott A.L."/>
        </authorList>
    </citation>
    <scope>NUCLEOTIDE SEQUENCE</scope>
    <source>
        <strain evidence="2">FR3</strain>
    </source>
</reference>
<feature type="region of interest" description="Disordered" evidence="1">
    <location>
        <begin position="9"/>
        <end position="61"/>
    </location>
</feature>
<feature type="compositionally biased region" description="Acidic residues" evidence="1">
    <location>
        <begin position="11"/>
        <end position="26"/>
    </location>
</feature>
<name>A0A1I9G0G8_BRUMA</name>
<feature type="compositionally biased region" description="Basic and acidic residues" evidence="1">
    <location>
        <begin position="27"/>
        <end position="61"/>
    </location>
</feature>
<accession>A0A1I9G0G8</accession>